<dbReference type="SUPFAM" id="SSF57424">
    <property type="entry name" value="LDL receptor-like module"/>
    <property type="match status" value="1"/>
</dbReference>
<dbReference type="VEuPathDB" id="VectorBase:CQUJHB014228"/>
<dbReference type="InterPro" id="IPR000859">
    <property type="entry name" value="CUB_dom"/>
</dbReference>
<dbReference type="FunCoup" id="B0W9D0">
    <property type="interactions" value="163"/>
</dbReference>
<comment type="caution">
    <text evidence="2">Lacks conserved residue(s) required for the propagation of feature annotation.</text>
</comment>
<evidence type="ECO:0000256" key="4">
    <source>
        <dbReference type="SAM" id="Phobius"/>
    </source>
</evidence>
<organism>
    <name type="scientific">Culex quinquefasciatus</name>
    <name type="common">Southern house mosquito</name>
    <name type="synonym">Culex pungens</name>
    <dbReference type="NCBI Taxonomy" id="7176"/>
    <lineage>
        <taxon>Eukaryota</taxon>
        <taxon>Metazoa</taxon>
        <taxon>Ecdysozoa</taxon>
        <taxon>Arthropoda</taxon>
        <taxon>Hexapoda</taxon>
        <taxon>Insecta</taxon>
        <taxon>Pterygota</taxon>
        <taxon>Neoptera</taxon>
        <taxon>Endopterygota</taxon>
        <taxon>Diptera</taxon>
        <taxon>Nematocera</taxon>
        <taxon>Culicoidea</taxon>
        <taxon>Culicidae</taxon>
        <taxon>Culicinae</taxon>
        <taxon>Culicini</taxon>
        <taxon>Culex</taxon>
        <taxon>Culex</taxon>
    </lineage>
</organism>
<feature type="region of interest" description="Disordered" evidence="3">
    <location>
        <begin position="754"/>
        <end position="773"/>
    </location>
</feature>
<dbReference type="SMART" id="SM00192">
    <property type="entry name" value="LDLa"/>
    <property type="match status" value="1"/>
</dbReference>
<dbReference type="InterPro" id="IPR002172">
    <property type="entry name" value="LDrepeatLR_classA_rpt"/>
</dbReference>
<dbReference type="CDD" id="cd00041">
    <property type="entry name" value="CUB"/>
    <property type="match status" value="4"/>
</dbReference>
<dbReference type="Gene3D" id="4.10.400.10">
    <property type="entry name" value="Low-density Lipoprotein Receptor"/>
    <property type="match status" value="1"/>
</dbReference>
<keyword evidence="4" id="KW-0812">Transmembrane</keyword>
<reference evidence="6" key="1">
    <citation type="submission" date="2007-03" db="EMBL/GenBank/DDBJ databases">
        <title>Annotation of Culex pipiens quinquefasciatus.</title>
        <authorList>
            <consortium name="The Broad Institute Genome Sequencing Platform"/>
            <person name="Atkinson P.W."/>
            <person name="Hemingway J."/>
            <person name="Christensen B.M."/>
            <person name="Higgs S."/>
            <person name="Kodira C."/>
            <person name="Hannick L."/>
            <person name="Megy K."/>
            <person name="O'Leary S."/>
            <person name="Pearson M."/>
            <person name="Haas B.J."/>
            <person name="Mauceli E."/>
            <person name="Wortman J.R."/>
            <person name="Lee N.H."/>
            <person name="Guigo R."/>
            <person name="Stanke M."/>
            <person name="Alvarado L."/>
            <person name="Amedeo P."/>
            <person name="Antoine C.H."/>
            <person name="Arensburger P."/>
            <person name="Bidwell S.L."/>
            <person name="Crawford M."/>
            <person name="Camaro F."/>
            <person name="Devon K."/>
            <person name="Engels R."/>
            <person name="Hammond M."/>
            <person name="Howarth C."/>
            <person name="Koehrsen M."/>
            <person name="Lawson D."/>
            <person name="Montgomery P."/>
            <person name="Nene V."/>
            <person name="Nusbaum C."/>
            <person name="Puiu D."/>
            <person name="Romero-Severson J."/>
            <person name="Severson D.W."/>
            <person name="Shumway M."/>
            <person name="Sisk P."/>
            <person name="Stolte C."/>
            <person name="Zeng Q."/>
            <person name="Eisenstadt E."/>
            <person name="Fraser-Liggett C."/>
            <person name="Strausberg R."/>
            <person name="Galagan J."/>
            <person name="Birren B."/>
            <person name="Collins F.H."/>
        </authorList>
    </citation>
    <scope>NUCLEOTIDE SEQUENCE [LARGE SCALE GENOMIC DNA]</scope>
    <source>
        <strain evidence="6">JHB</strain>
    </source>
</reference>
<feature type="transmembrane region" description="Helical" evidence="4">
    <location>
        <begin position="582"/>
        <end position="603"/>
    </location>
</feature>
<dbReference type="InterPro" id="IPR035914">
    <property type="entry name" value="Sperma_CUB_dom_sf"/>
</dbReference>
<dbReference type="KEGG" id="cqu:CpipJ_CPIJ003741"/>
<keyword evidence="1" id="KW-1015">Disulfide bond</keyword>
<dbReference type="GO" id="GO:0005886">
    <property type="term" value="C:plasma membrane"/>
    <property type="evidence" value="ECO:0007669"/>
    <property type="project" value="TreeGrafter"/>
</dbReference>
<dbReference type="Pfam" id="PF00057">
    <property type="entry name" value="Ldl_recept_a"/>
    <property type="match status" value="1"/>
</dbReference>
<accession>B0W9D0</accession>
<gene>
    <name evidence="7" type="primary">6035079</name>
    <name evidence="6" type="ORF">CpipJ_CPIJ003741</name>
</gene>
<dbReference type="InParanoid" id="B0W9D0"/>
<dbReference type="SMART" id="SM00042">
    <property type="entry name" value="CUB"/>
    <property type="match status" value="4"/>
</dbReference>
<proteinExistence type="predicted"/>
<name>B0W9D0_CULQU</name>
<keyword evidence="4" id="KW-1133">Transmembrane helix</keyword>
<dbReference type="Proteomes" id="UP000002320">
    <property type="component" value="Unassembled WGS sequence"/>
</dbReference>
<feature type="domain" description="CUB" evidence="5">
    <location>
        <begin position="256"/>
        <end position="385"/>
    </location>
</feature>
<evidence type="ECO:0000313" key="8">
    <source>
        <dbReference type="Proteomes" id="UP000002320"/>
    </source>
</evidence>
<dbReference type="OrthoDB" id="6022136at2759"/>
<dbReference type="Pfam" id="PF00431">
    <property type="entry name" value="CUB"/>
    <property type="match status" value="4"/>
</dbReference>
<evidence type="ECO:0000313" key="7">
    <source>
        <dbReference type="EnsemblMetazoa" id="CPIJ003741-PA"/>
    </source>
</evidence>
<dbReference type="STRING" id="7176.B0W9D0"/>
<protein>
    <recommendedName>
        <fullName evidence="5">CUB domain-containing protein</fullName>
    </recommendedName>
</protein>
<dbReference type="eggNOG" id="KOG4292">
    <property type="taxonomic scope" value="Eukaryota"/>
</dbReference>
<feature type="domain" description="CUB" evidence="5">
    <location>
        <begin position="394"/>
        <end position="519"/>
    </location>
</feature>
<dbReference type="PANTHER" id="PTHR47537:SF6">
    <property type="entry name" value="CUB DOMAIN-CONTAINING PROTEIN"/>
    <property type="match status" value="1"/>
</dbReference>
<evidence type="ECO:0000256" key="2">
    <source>
        <dbReference type="PROSITE-ProRule" id="PRU00124"/>
    </source>
</evidence>
<dbReference type="EMBL" id="DS231863">
    <property type="protein sequence ID" value="EDS39990.1"/>
    <property type="molecule type" value="Genomic_DNA"/>
</dbReference>
<dbReference type="Gene3D" id="2.60.120.290">
    <property type="entry name" value="Spermadhesin, CUB domain"/>
    <property type="match status" value="4"/>
</dbReference>
<keyword evidence="4" id="KW-0472">Membrane</keyword>
<dbReference type="InterPro" id="IPR053207">
    <property type="entry name" value="Non-NMDA_GluR_Accessory"/>
</dbReference>
<feature type="domain" description="CUB" evidence="5">
    <location>
        <begin position="158"/>
        <end position="241"/>
    </location>
</feature>
<sequence>MPARERVAIFCVHEYMDVYAEVQSSDPAELINSPFGGRYCGPIPPHMSCTYQFIGKPNQRVRIEFRDFDLFFGGPHCPFDYVRVYDGPDNTSAVIGMYCGQQRNLVLYSSEQYLFVHFSTLQRTANTQNRGFKGIFEFSESFVKYFVYGMQDAQNLERVKLEFSIFEIPKGEQKGDSNCTDGYLKVYLKGQEVADAYDKFDHELCGNELPHAVISDGPRLVMVFSSGELQGRGFKAKYSFETEYKIPGTAAPDGTCSFTYRSTSRKKGEFNSPRYPSNYPSETNCSYVFLATPNEQVTIVFDHFKVKADGANTTYGAYGASVCFEDWLEMYVLYRDGTDRFLGRYCSLTAPGPVESPRGAVGIRVVLHTDQENVASGFKARYIFETAKSVFGDCGGNYSGEDSGIVTSPNFPANYDAPGKGLASRACNWYITARPGYKILINFDFFAIEGEPATRGCAAAVMRLWLSPDSDMPPIEMCGEKPAMEHWQYVTQGQTARISFTSADKAIGAQGFRIIWTEVQDSPGGPSSTMALLCESTYHFQCLASGYCISERLRCDGVKNCGSQDNSDEMHCTILVPDEDHGALIISCIAAALCLICLLCTLCHRKRKRRHHRQLGLHRNAAHYDSTTSATGISLGSSRRHLQGGGSLSGSLHGINNEPMQIPPAPLPPVSVPPHVCINDTLLDTDDLDNDLFVNGCDRFDDNGECCSICHFCQHFYRGRYCCSFYYYYPYDYCSKMMALLCLSNVPVGNRRHVNNNNGGGGRGSSGGGDGGAVRFNHPSRAHSCDFDEYYYYIQQQQQARQQQQQQHPATAATVDTLKVIYY</sequence>
<dbReference type="VEuPathDB" id="VectorBase:CPIJ003741"/>
<dbReference type="HOGENOM" id="CLU_003797_1_0_1"/>
<dbReference type="EnsemblMetazoa" id="CPIJ003741-RA">
    <property type="protein sequence ID" value="CPIJ003741-PA"/>
    <property type="gene ID" value="CPIJ003741"/>
</dbReference>
<feature type="compositionally biased region" description="Gly residues" evidence="3">
    <location>
        <begin position="758"/>
        <end position="772"/>
    </location>
</feature>
<feature type="domain" description="CUB" evidence="5">
    <location>
        <begin position="11"/>
        <end position="139"/>
    </location>
</feature>
<dbReference type="SUPFAM" id="SSF49854">
    <property type="entry name" value="Spermadhesin, CUB domain"/>
    <property type="match status" value="4"/>
</dbReference>
<dbReference type="InterPro" id="IPR036055">
    <property type="entry name" value="LDL_receptor-like_sf"/>
</dbReference>
<evidence type="ECO:0000313" key="6">
    <source>
        <dbReference type="EMBL" id="EDS39990.1"/>
    </source>
</evidence>
<evidence type="ECO:0000256" key="1">
    <source>
        <dbReference type="ARBA" id="ARBA00023157"/>
    </source>
</evidence>
<keyword evidence="8" id="KW-1185">Reference proteome</keyword>
<evidence type="ECO:0000256" key="3">
    <source>
        <dbReference type="SAM" id="MobiDB-lite"/>
    </source>
</evidence>
<dbReference type="PROSITE" id="PS01180">
    <property type="entry name" value="CUB"/>
    <property type="match status" value="4"/>
</dbReference>
<evidence type="ECO:0000259" key="5">
    <source>
        <dbReference type="PROSITE" id="PS01180"/>
    </source>
</evidence>
<dbReference type="OMA" id="WMQPVVA"/>
<reference evidence="7" key="2">
    <citation type="submission" date="2020-05" db="UniProtKB">
        <authorList>
            <consortium name="EnsemblMetazoa"/>
        </authorList>
    </citation>
    <scope>IDENTIFICATION</scope>
    <source>
        <strain evidence="7">JHB</strain>
    </source>
</reference>
<dbReference type="PROSITE" id="PS50068">
    <property type="entry name" value="LDLRA_2"/>
    <property type="match status" value="1"/>
</dbReference>
<dbReference type="AlphaFoldDB" id="B0W9D0"/>
<dbReference type="PANTHER" id="PTHR47537">
    <property type="entry name" value="CUBILIN"/>
    <property type="match status" value="1"/>
</dbReference>
<dbReference type="CDD" id="cd00112">
    <property type="entry name" value="LDLa"/>
    <property type="match status" value="1"/>
</dbReference>